<feature type="transmembrane region" description="Helical" evidence="4">
    <location>
        <begin position="354"/>
        <end position="373"/>
    </location>
</feature>
<dbReference type="AlphaFoldDB" id="A0A3M8QTE5"/>
<feature type="transmembrane region" description="Helical" evidence="4">
    <location>
        <begin position="297"/>
        <end position="314"/>
    </location>
</feature>
<evidence type="ECO:0000256" key="1">
    <source>
        <dbReference type="ARBA" id="ARBA00022692"/>
    </source>
</evidence>
<feature type="domain" description="Major facilitator superfamily (MFS) profile" evidence="5">
    <location>
        <begin position="29"/>
        <end position="408"/>
    </location>
</feature>
<accession>A0A3M8QTE5</accession>
<dbReference type="PROSITE" id="PS50850">
    <property type="entry name" value="MFS"/>
    <property type="match status" value="1"/>
</dbReference>
<reference evidence="6" key="1">
    <citation type="submission" date="2018-10" db="EMBL/GenBank/DDBJ databases">
        <title>Acidithiobacillus sulfuriphilus sp. nov.: an extremely acidophilic sulfur-oxidizing chemolithotroph isolated from a neutral pH environment.</title>
        <authorList>
            <person name="Falagan C."/>
            <person name="Moya-Beltran A."/>
            <person name="Quatrini R."/>
            <person name="Johnson D.B."/>
        </authorList>
    </citation>
    <scope>NUCLEOTIDE SEQUENCE [LARGE SCALE GENOMIC DNA]</scope>
    <source>
        <strain evidence="6">CJ-2</strain>
    </source>
</reference>
<protein>
    <submittedName>
        <fullName evidence="6">MFS transporter</fullName>
    </submittedName>
</protein>
<sequence>MSRNHIDATGLSAAGPASLSRLSATRFEVLGAISVSHFLNDMIQSLMLAVYPLFKGNFHLSFAQIGLITLAYQLTAAVIQPLIGAYTDRRPHPFSLPIGMFFTFFGLLLLSIAPNYGLLLTAAAMVGMGSSVFHPESSRVARMASGGRHGLAQSIFQVGGNVGTAAGPLLAAWLVMPNGQESLSWFSAAALLAIVILFFVGRWYRHQHRLPKTARPAIAAAPLPKGIVRRSMIILVLLMFSKFLYLTSISSYLIFYLMDRFHIPVQQAQIHLFLFLAAVAAGTLFGGPMGDRIGRKVIIWVSILGIAPFTLALPHCGLTATAVLSVVIGFLLASAFPAIVVYAQELIPGRVGAVSGLFFGLAFGLGGIGAAALGELADLWGIAWVYQFCAFLPLLGVLAAFLPHFRTAPAAQAHGS</sequence>
<evidence type="ECO:0000259" key="5">
    <source>
        <dbReference type="PROSITE" id="PS50850"/>
    </source>
</evidence>
<keyword evidence="3 4" id="KW-0472">Membrane</keyword>
<feature type="transmembrane region" description="Helical" evidence="4">
    <location>
        <begin position="60"/>
        <end position="82"/>
    </location>
</feature>
<evidence type="ECO:0000256" key="4">
    <source>
        <dbReference type="SAM" id="Phobius"/>
    </source>
</evidence>
<comment type="caution">
    <text evidence="6">The sequence shown here is derived from an EMBL/GenBank/DDBJ whole genome shotgun (WGS) entry which is preliminary data.</text>
</comment>
<evidence type="ECO:0000313" key="6">
    <source>
        <dbReference type="EMBL" id="RNF58254.1"/>
    </source>
</evidence>
<dbReference type="InterPro" id="IPR020846">
    <property type="entry name" value="MFS_dom"/>
</dbReference>
<feature type="transmembrane region" description="Helical" evidence="4">
    <location>
        <begin position="94"/>
        <end position="110"/>
    </location>
</feature>
<feature type="transmembrane region" description="Helical" evidence="4">
    <location>
        <begin position="233"/>
        <end position="256"/>
    </location>
</feature>
<dbReference type="RefSeq" id="WP_123105721.1">
    <property type="nucleotide sequence ID" value="NZ_CP127527.1"/>
</dbReference>
<dbReference type="InterPro" id="IPR011701">
    <property type="entry name" value="MFS"/>
</dbReference>
<name>A0A3M8QTE5_9PROT</name>
<dbReference type="SUPFAM" id="SSF103473">
    <property type="entry name" value="MFS general substrate transporter"/>
    <property type="match status" value="1"/>
</dbReference>
<keyword evidence="1 4" id="KW-0812">Transmembrane</keyword>
<gene>
    <name evidence="6" type="ORF">EC580_12985</name>
</gene>
<proteinExistence type="predicted"/>
<dbReference type="EMBL" id="RIZI01000191">
    <property type="protein sequence ID" value="RNF58254.1"/>
    <property type="molecule type" value="Genomic_DNA"/>
</dbReference>
<feature type="transmembrane region" description="Helical" evidence="4">
    <location>
        <begin position="320"/>
        <end position="342"/>
    </location>
</feature>
<dbReference type="InterPro" id="IPR036259">
    <property type="entry name" value="MFS_trans_sf"/>
</dbReference>
<feature type="transmembrane region" description="Helical" evidence="4">
    <location>
        <begin position="182"/>
        <end position="204"/>
    </location>
</feature>
<dbReference type="GO" id="GO:0022857">
    <property type="term" value="F:transmembrane transporter activity"/>
    <property type="evidence" value="ECO:0007669"/>
    <property type="project" value="InterPro"/>
</dbReference>
<organism evidence="6">
    <name type="scientific">Acidithiobacillus sulfuriphilus</name>
    <dbReference type="NCBI Taxonomy" id="1867749"/>
    <lineage>
        <taxon>Bacteria</taxon>
        <taxon>Pseudomonadati</taxon>
        <taxon>Pseudomonadota</taxon>
        <taxon>Acidithiobacillia</taxon>
        <taxon>Acidithiobacillales</taxon>
        <taxon>Acidithiobacillaceae</taxon>
        <taxon>Acidithiobacillus</taxon>
    </lineage>
</organism>
<dbReference type="CDD" id="cd17478">
    <property type="entry name" value="MFS_FsR"/>
    <property type="match status" value="1"/>
</dbReference>
<dbReference type="Pfam" id="PF07690">
    <property type="entry name" value="MFS_1"/>
    <property type="match status" value="1"/>
</dbReference>
<feature type="transmembrane region" description="Helical" evidence="4">
    <location>
        <begin position="155"/>
        <end position="176"/>
    </location>
</feature>
<dbReference type="OrthoDB" id="9770492at2"/>
<evidence type="ECO:0000256" key="3">
    <source>
        <dbReference type="ARBA" id="ARBA00023136"/>
    </source>
</evidence>
<feature type="transmembrane region" description="Helical" evidence="4">
    <location>
        <begin position="379"/>
        <end position="402"/>
    </location>
</feature>
<dbReference type="Gene3D" id="1.20.1250.20">
    <property type="entry name" value="MFS general substrate transporter like domains"/>
    <property type="match status" value="2"/>
</dbReference>
<dbReference type="GO" id="GO:0005886">
    <property type="term" value="C:plasma membrane"/>
    <property type="evidence" value="ECO:0007669"/>
    <property type="project" value="TreeGrafter"/>
</dbReference>
<dbReference type="PANTHER" id="PTHR43129">
    <property type="entry name" value="FOSMIDOMYCIN RESISTANCE PROTEIN"/>
    <property type="match status" value="1"/>
</dbReference>
<feature type="transmembrane region" description="Helical" evidence="4">
    <location>
        <begin position="268"/>
        <end position="285"/>
    </location>
</feature>
<dbReference type="PANTHER" id="PTHR43129:SF1">
    <property type="entry name" value="FOSMIDOMYCIN RESISTANCE PROTEIN"/>
    <property type="match status" value="1"/>
</dbReference>
<keyword evidence="2 4" id="KW-1133">Transmembrane helix</keyword>
<evidence type="ECO:0000256" key="2">
    <source>
        <dbReference type="ARBA" id="ARBA00022989"/>
    </source>
</evidence>